<dbReference type="Pfam" id="PF01553">
    <property type="entry name" value="Acyltransferase"/>
    <property type="match status" value="1"/>
</dbReference>
<evidence type="ECO:0000256" key="1">
    <source>
        <dbReference type="ARBA" id="ARBA00022679"/>
    </source>
</evidence>
<keyword evidence="3" id="KW-1133">Transmembrane helix</keyword>
<protein>
    <submittedName>
        <fullName evidence="5">Acyl-CoA:1-acyl-sn-glycerol-3-phosphate acyltransferase</fullName>
        <ecNumber evidence="5">2.3.1.51</ecNumber>
    </submittedName>
</protein>
<evidence type="ECO:0000313" key="5">
    <source>
        <dbReference type="EMBL" id="VAX40825.1"/>
    </source>
</evidence>
<dbReference type="PANTHER" id="PTHR10434">
    <property type="entry name" value="1-ACYL-SN-GLYCEROL-3-PHOSPHATE ACYLTRANSFERASE"/>
    <property type="match status" value="1"/>
</dbReference>
<organism evidence="5">
    <name type="scientific">hydrothermal vent metagenome</name>
    <dbReference type="NCBI Taxonomy" id="652676"/>
    <lineage>
        <taxon>unclassified sequences</taxon>
        <taxon>metagenomes</taxon>
        <taxon>ecological metagenomes</taxon>
    </lineage>
</organism>
<keyword evidence="1 5" id="KW-0808">Transferase</keyword>
<sequence length="222" mass="25134">MFARIRQKHPDSSVLKIFIWGCFRVCISLIFVVFFRLRVRNQKNVPATGPVLIAANHQSFLDPPAIGCRVLQRQIDFVARSGLFGQEHFGGLLRFLNSIPVAEEGPDGAAIKEIIRRLRMGRCVMIFPEGSRTPDGSIQPFKRGVALLVKRAKCPVIPVAIEGAFAAWPRERKWPRLLSPRVRVLYGEVIGYDELMQDGAEAALARIEHEVRKLHERLKTED</sequence>
<keyword evidence="3" id="KW-0812">Transmembrane</keyword>
<dbReference type="SUPFAM" id="SSF69593">
    <property type="entry name" value="Glycerol-3-phosphate (1)-acyltransferase"/>
    <property type="match status" value="1"/>
</dbReference>
<gene>
    <name evidence="5" type="ORF">MNBD_PLANCTO03-1126</name>
</gene>
<dbReference type="EMBL" id="UOGK01000451">
    <property type="protein sequence ID" value="VAX40825.1"/>
    <property type="molecule type" value="Genomic_DNA"/>
</dbReference>
<feature type="transmembrane region" description="Helical" evidence="3">
    <location>
        <begin position="17"/>
        <end position="35"/>
    </location>
</feature>
<keyword evidence="3" id="KW-0472">Membrane</keyword>
<dbReference type="AlphaFoldDB" id="A0A3B1E4J7"/>
<evidence type="ECO:0000256" key="2">
    <source>
        <dbReference type="ARBA" id="ARBA00023315"/>
    </source>
</evidence>
<evidence type="ECO:0000256" key="3">
    <source>
        <dbReference type="SAM" id="Phobius"/>
    </source>
</evidence>
<dbReference type="InterPro" id="IPR002123">
    <property type="entry name" value="Plipid/glycerol_acylTrfase"/>
</dbReference>
<proteinExistence type="predicted"/>
<name>A0A3B1E4J7_9ZZZZ</name>
<reference evidence="5" key="1">
    <citation type="submission" date="2018-06" db="EMBL/GenBank/DDBJ databases">
        <authorList>
            <person name="Zhirakovskaya E."/>
        </authorList>
    </citation>
    <scope>NUCLEOTIDE SEQUENCE</scope>
</reference>
<dbReference type="PANTHER" id="PTHR10434:SF11">
    <property type="entry name" value="1-ACYL-SN-GLYCEROL-3-PHOSPHATE ACYLTRANSFERASE"/>
    <property type="match status" value="1"/>
</dbReference>
<accession>A0A3B1E4J7</accession>
<keyword evidence="2 5" id="KW-0012">Acyltransferase</keyword>
<dbReference type="SMART" id="SM00563">
    <property type="entry name" value="PlsC"/>
    <property type="match status" value="1"/>
</dbReference>
<evidence type="ECO:0000259" key="4">
    <source>
        <dbReference type="SMART" id="SM00563"/>
    </source>
</evidence>
<dbReference type="EC" id="2.3.1.51" evidence="5"/>
<feature type="domain" description="Phospholipid/glycerol acyltransferase" evidence="4">
    <location>
        <begin position="51"/>
        <end position="164"/>
    </location>
</feature>
<dbReference type="CDD" id="cd07989">
    <property type="entry name" value="LPLAT_AGPAT-like"/>
    <property type="match status" value="1"/>
</dbReference>
<dbReference type="GO" id="GO:0003841">
    <property type="term" value="F:1-acylglycerol-3-phosphate O-acyltransferase activity"/>
    <property type="evidence" value="ECO:0007669"/>
    <property type="project" value="UniProtKB-EC"/>
</dbReference>
<dbReference type="GO" id="GO:0006654">
    <property type="term" value="P:phosphatidic acid biosynthetic process"/>
    <property type="evidence" value="ECO:0007669"/>
    <property type="project" value="TreeGrafter"/>
</dbReference>